<reference evidence="2" key="1">
    <citation type="submission" date="2020-05" db="EMBL/GenBank/DDBJ databases">
        <title>WGS assembly of Panicum virgatum.</title>
        <authorList>
            <person name="Lovell J.T."/>
            <person name="Jenkins J."/>
            <person name="Shu S."/>
            <person name="Juenger T.E."/>
            <person name="Schmutz J."/>
        </authorList>
    </citation>
    <scope>NUCLEOTIDE SEQUENCE</scope>
    <source>
        <strain evidence="2">AP13</strain>
    </source>
</reference>
<dbReference type="EMBL" id="CM029054">
    <property type="protein sequence ID" value="KAG2535704.1"/>
    <property type="molecule type" value="Genomic_DNA"/>
</dbReference>
<keyword evidence="3" id="KW-1185">Reference proteome</keyword>
<sequence>MKLVRPIPPPQQLAASLRTAAGRARPRRYSRAAIPGHPFRAGRRRRRLAASRAAARAAAAGGVTRGARGAGLQRIPVRRSGTAGGARGRAGEVRTATGRSRAAGLLRPGVHSGGGGLGRNVIEVYHLN</sequence>
<evidence type="ECO:0000313" key="2">
    <source>
        <dbReference type="EMBL" id="KAG2535704.1"/>
    </source>
</evidence>
<protein>
    <submittedName>
        <fullName evidence="2">Uncharacterized protein</fullName>
    </submittedName>
</protein>
<name>A0A8T0MKF6_PANVG</name>
<dbReference type="Proteomes" id="UP000823388">
    <property type="component" value="Chromosome 9N"/>
</dbReference>
<comment type="caution">
    <text evidence="2">The sequence shown here is derived from an EMBL/GenBank/DDBJ whole genome shotgun (WGS) entry which is preliminary data.</text>
</comment>
<dbReference type="AlphaFoldDB" id="A0A8T0MKF6"/>
<evidence type="ECO:0000256" key="1">
    <source>
        <dbReference type="SAM" id="MobiDB-lite"/>
    </source>
</evidence>
<accession>A0A8T0MKF6</accession>
<feature type="region of interest" description="Disordered" evidence="1">
    <location>
        <begin position="79"/>
        <end position="111"/>
    </location>
</feature>
<gene>
    <name evidence="2" type="ORF">PVAP13_9NG129800</name>
</gene>
<organism evidence="2 3">
    <name type="scientific">Panicum virgatum</name>
    <name type="common">Blackwell switchgrass</name>
    <dbReference type="NCBI Taxonomy" id="38727"/>
    <lineage>
        <taxon>Eukaryota</taxon>
        <taxon>Viridiplantae</taxon>
        <taxon>Streptophyta</taxon>
        <taxon>Embryophyta</taxon>
        <taxon>Tracheophyta</taxon>
        <taxon>Spermatophyta</taxon>
        <taxon>Magnoliopsida</taxon>
        <taxon>Liliopsida</taxon>
        <taxon>Poales</taxon>
        <taxon>Poaceae</taxon>
        <taxon>PACMAD clade</taxon>
        <taxon>Panicoideae</taxon>
        <taxon>Panicodae</taxon>
        <taxon>Paniceae</taxon>
        <taxon>Panicinae</taxon>
        <taxon>Panicum</taxon>
        <taxon>Panicum sect. Hiantes</taxon>
    </lineage>
</organism>
<proteinExistence type="predicted"/>
<evidence type="ECO:0000313" key="3">
    <source>
        <dbReference type="Proteomes" id="UP000823388"/>
    </source>
</evidence>